<reference evidence="2" key="1">
    <citation type="submission" date="2017-09" db="EMBL/GenBank/DDBJ databases">
        <title>Depth-based differentiation of microbial function through sediment-hosted aquifers and enrichment of novel symbionts in the deep terrestrial subsurface.</title>
        <authorList>
            <person name="Probst A.J."/>
            <person name="Ladd B."/>
            <person name="Jarett J.K."/>
            <person name="Geller-Mcgrath D.E."/>
            <person name="Sieber C.M.K."/>
            <person name="Emerson J.B."/>
            <person name="Anantharaman K."/>
            <person name="Thomas B.C."/>
            <person name="Malmstrom R."/>
            <person name="Stieglmeier M."/>
            <person name="Klingl A."/>
            <person name="Woyke T."/>
            <person name="Ryan C.M."/>
            <person name="Banfield J.F."/>
        </authorList>
    </citation>
    <scope>NUCLEOTIDE SEQUENCE [LARGE SCALE GENOMIC DNA]</scope>
</reference>
<gene>
    <name evidence="1" type="ORF">COU85_01645</name>
</gene>
<dbReference type="AlphaFoldDB" id="A0A2M8KIS3"/>
<organism evidence="1 2">
    <name type="scientific">Candidatus Portnoybacteria bacterium CG10_big_fil_rev_8_21_14_0_10_44_7</name>
    <dbReference type="NCBI Taxonomy" id="1974816"/>
    <lineage>
        <taxon>Bacteria</taxon>
        <taxon>Candidatus Portnoyibacteriota</taxon>
    </lineage>
</organism>
<dbReference type="InterPro" id="IPR043129">
    <property type="entry name" value="ATPase_NBD"/>
</dbReference>
<dbReference type="PANTHER" id="PTHR32432">
    <property type="entry name" value="CELL DIVISION PROTEIN FTSA-RELATED"/>
    <property type="match status" value="1"/>
</dbReference>
<dbReference type="Gene3D" id="3.30.420.40">
    <property type="match status" value="1"/>
</dbReference>
<sequence>REGLLPAGVVLVGGGAKLPGLCDLLKEKLRLPVQVGFPAEFEGVVEKIDDPAFATAAGLIGWFLQGREENKNNKTINLPSLPSMGHSINKIKKWFRGFAP</sequence>
<dbReference type="InterPro" id="IPR050696">
    <property type="entry name" value="FtsA/MreB"/>
</dbReference>
<dbReference type="GO" id="GO:0009898">
    <property type="term" value="C:cytoplasmic side of plasma membrane"/>
    <property type="evidence" value="ECO:0007669"/>
    <property type="project" value="TreeGrafter"/>
</dbReference>
<dbReference type="GO" id="GO:0032153">
    <property type="term" value="C:cell division site"/>
    <property type="evidence" value="ECO:0007669"/>
    <property type="project" value="TreeGrafter"/>
</dbReference>
<name>A0A2M8KIS3_9BACT</name>
<dbReference type="GO" id="GO:0051301">
    <property type="term" value="P:cell division"/>
    <property type="evidence" value="ECO:0007669"/>
    <property type="project" value="TreeGrafter"/>
</dbReference>
<dbReference type="SUPFAM" id="SSF53067">
    <property type="entry name" value="Actin-like ATPase domain"/>
    <property type="match status" value="1"/>
</dbReference>
<accession>A0A2M8KIS3</accession>
<protein>
    <recommendedName>
        <fullName evidence="3">Cell division protein FtsA</fullName>
    </recommendedName>
</protein>
<evidence type="ECO:0008006" key="3">
    <source>
        <dbReference type="Google" id="ProtNLM"/>
    </source>
</evidence>
<dbReference type="EMBL" id="PFEA01000030">
    <property type="protein sequence ID" value="PJE59814.1"/>
    <property type="molecule type" value="Genomic_DNA"/>
</dbReference>
<evidence type="ECO:0000313" key="2">
    <source>
        <dbReference type="Proteomes" id="UP000231086"/>
    </source>
</evidence>
<evidence type="ECO:0000313" key="1">
    <source>
        <dbReference type="EMBL" id="PJE59814.1"/>
    </source>
</evidence>
<dbReference type="Proteomes" id="UP000231086">
    <property type="component" value="Unassembled WGS sequence"/>
</dbReference>
<comment type="caution">
    <text evidence="1">The sequence shown here is derived from an EMBL/GenBank/DDBJ whole genome shotgun (WGS) entry which is preliminary data.</text>
</comment>
<feature type="non-terminal residue" evidence="1">
    <location>
        <position position="1"/>
    </location>
</feature>
<dbReference type="PANTHER" id="PTHR32432:SF4">
    <property type="entry name" value="CELL DIVISION PROTEIN FTSA"/>
    <property type="match status" value="1"/>
</dbReference>
<proteinExistence type="predicted"/>